<name>A0A2N6CYJ2_9GAMM</name>
<comment type="caution">
    <text evidence="2">The sequence shown here is derived from an EMBL/GenBank/DDBJ whole genome shotgun (WGS) entry which is preliminary data.</text>
</comment>
<dbReference type="EMBL" id="PKUN01000005">
    <property type="protein sequence ID" value="PLX62426.1"/>
    <property type="molecule type" value="Genomic_DNA"/>
</dbReference>
<feature type="compositionally biased region" description="Basic and acidic residues" evidence="1">
    <location>
        <begin position="32"/>
        <end position="42"/>
    </location>
</feature>
<evidence type="ECO:0000313" key="3">
    <source>
        <dbReference type="Proteomes" id="UP000235015"/>
    </source>
</evidence>
<reference evidence="2 3" key="1">
    <citation type="submission" date="2017-11" db="EMBL/GenBank/DDBJ databases">
        <title>Genome-resolved metagenomics identifies genetic mobility, metabolic interactions, and unexpected diversity in perchlorate-reducing communities.</title>
        <authorList>
            <person name="Barnum T.P."/>
            <person name="Figueroa I.A."/>
            <person name="Carlstrom C.I."/>
            <person name="Lucas L.N."/>
            <person name="Engelbrektson A.L."/>
            <person name="Coates J.D."/>
        </authorList>
    </citation>
    <scope>NUCLEOTIDE SEQUENCE [LARGE SCALE GENOMIC DNA]</scope>
    <source>
        <strain evidence="2">BM301</strain>
    </source>
</reference>
<organism evidence="2 3">
    <name type="scientific">Sedimenticola selenatireducens</name>
    <dbReference type="NCBI Taxonomy" id="191960"/>
    <lineage>
        <taxon>Bacteria</taxon>
        <taxon>Pseudomonadati</taxon>
        <taxon>Pseudomonadota</taxon>
        <taxon>Gammaproteobacteria</taxon>
        <taxon>Chromatiales</taxon>
        <taxon>Sedimenticolaceae</taxon>
        <taxon>Sedimenticola</taxon>
    </lineage>
</organism>
<protein>
    <submittedName>
        <fullName evidence="2">Uncharacterized protein</fullName>
    </submittedName>
</protein>
<gene>
    <name evidence="2" type="ORF">C0630_06190</name>
</gene>
<feature type="region of interest" description="Disordered" evidence="1">
    <location>
        <begin position="27"/>
        <end position="66"/>
    </location>
</feature>
<feature type="compositionally biased region" description="Basic and acidic residues" evidence="1">
    <location>
        <begin position="50"/>
        <end position="66"/>
    </location>
</feature>
<dbReference type="Proteomes" id="UP000235015">
    <property type="component" value="Unassembled WGS sequence"/>
</dbReference>
<proteinExistence type="predicted"/>
<accession>A0A2N6CYJ2</accession>
<evidence type="ECO:0000256" key="1">
    <source>
        <dbReference type="SAM" id="MobiDB-lite"/>
    </source>
</evidence>
<dbReference type="AlphaFoldDB" id="A0A2N6CYJ2"/>
<evidence type="ECO:0000313" key="2">
    <source>
        <dbReference type="EMBL" id="PLX62426.1"/>
    </source>
</evidence>
<sequence>MDAVSLVLDQSYSRAETAKNLGINAQALGRPMQEHRSADDQAFRGNGKLTPERKEIRSDTDGRHVL</sequence>